<dbReference type="RefSeq" id="WP_218859166.1">
    <property type="nucleotide sequence ID" value="NZ_JACBZT010000001.1"/>
</dbReference>
<gene>
    <name evidence="4" type="ORF">GGQ55_000943</name>
</gene>
<dbReference type="GO" id="GO:0016020">
    <property type="term" value="C:membrane"/>
    <property type="evidence" value="ECO:0007669"/>
    <property type="project" value="TreeGrafter"/>
</dbReference>
<dbReference type="Pfam" id="PF00561">
    <property type="entry name" value="Abhydrolase_1"/>
    <property type="match status" value="1"/>
</dbReference>
<dbReference type="Gene3D" id="3.40.50.1820">
    <property type="entry name" value="alpha/beta hydrolase"/>
    <property type="match status" value="1"/>
</dbReference>
<keyword evidence="2" id="KW-0812">Transmembrane</keyword>
<keyword evidence="5" id="KW-1185">Reference proteome</keyword>
<proteinExistence type="predicted"/>
<organism evidence="4 5">
    <name type="scientific">Petropleomorpha daqingensis</name>
    <dbReference type="NCBI Taxonomy" id="2026353"/>
    <lineage>
        <taxon>Bacteria</taxon>
        <taxon>Bacillati</taxon>
        <taxon>Actinomycetota</taxon>
        <taxon>Actinomycetes</taxon>
        <taxon>Geodermatophilales</taxon>
        <taxon>Geodermatophilaceae</taxon>
        <taxon>Petropleomorpha</taxon>
    </lineage>
</organism>
<evidence type="ECO:0000259" key="3">
    <source>
        <dbReference type="Pfam" id="PF00561"/>
    </source>
</evidence>
<sequence>MAGSVRIPGFRSDAAREKFLAAYDAALESSWPDVPVRAEGVPTAFGTVRVYRCGPDGTDPFVLLTGAGGNALAWSRWMDRFADRPVIAVDPLGEPGHSLQTAPVRGPEDAAAWLEELLAGLGAERAHLVGVSWGGYLALEHEIRHPGRVAAITLVDAAGLGPLGWRFWVWLIGGGLAALLPGPLRRRAARRLRNPTLADDRLIALLRASLGYRRPHTRARLLPDDELRAVRVPVQALVGGRSPLGAAADRLPAVVPDWRVERFPDAGHALVLEAEHDVIDRVLSFTGRP</sequence>
<keyword evidence="1" id="KW-0378">Hydrolase</keyword>
<dbReference type="AlphaFoldDB" id="A0A853C9Q3"/>
<evidence type="ECO:0000256" key="1">
    <source>
        <dbReference type="ARBA" id="ARBA00022801"/>
    </source>
</evidence>
<feature type="domain" description="AB hydrolase-1" evidence="3">
    <location>
        <begin position="60"/>
        <end position="168"/>
    </location>
</feature>
<reference evidence="4 5" key="1">
    <citation type="submission" date="2020-07" db="EMBL/GenBank/DDBJ databases">
        <title>Sequencing the genomes of 1000 actinobacteria strains.</title>
        <authorList>
            <person name="Klenk H.-P."/>
        </authorList>
    </citation>
    <scope>NUCLEOTIDE SEQUENCE [LARGE SCALE GENOMIC DNA]</scope>
    <source>
        <strain evidence="4 5">DSM 104001</strain>
    </source>
</reference>
<dbReference type="InterPro" id="IPR029058">
    <property type="entry name" value="AB_hydrolase_fold"/>
</dbReference>
<dbReference type="InterPro" id="IPR050266">
    <property type="entry name" value="AB_hydrolase_sf"/>
</dbReference>
<feature type="transmembrane region" description="Helical" evidence="2">
    <location>
        <begin position="167"/>
        <end position="184"/>
    </location>
</feature>
<evidence type="ECO:0000256" key="2">
    <source>
        <dbReference type="SAM" id="Phobius"/>
    </source>
</evidence>
<comment type="caution">
    <text evidence="4">The sequence shown here is derived from an EMBL/GenBank/DDBJ whole genome shotgun (WGS) entry which is preliminary data.</text>
</comment>
<dbReference type="InterPro" id="IPR000073">
    <property type="entry name" value="AB_hydrolase_1"/>
</dbReference>
<dbReference type="EMBL" id="JACBZT010000001">
    <property type="protein sequence ID" value="NYJ04665.1"/>
    <property type="molecule type" value="Genomic_DNA"/>
</dbReference>
<evidence type="ECO:0000313" key="5">
    <source>
        <dbReference type="Proteomes" id="UP000541969"/>
    </source>
</evidence>
<dbReference type="Proteomes" id="UP000541969">
    <property type="component" value="Unassembled WGS sequence"/>
</dbReference>
<name>A0A853C9Q3_9ACTN</name>
<protein>
    <submittedName>
        <fullName evidence="4">Pimeloyl-ACP methyl ester carboxylesterase</fullName>
    </submittedName>
</protein>
<evidence type="ECO:0000313" key="4">
    <source>
        <dbReference type="EMBL" id="NYJ04665.1"/>
    </source>
</evidence>
<dbReference type="SUPFAM" id="SSF53474">
    <property type="entry name" value="alpha/beta-Hydrolases"/>
    <property type="match status" value="1"/>
</dbReference>
<dbReference type="GO" id="GO:0016787">
    <property type="term" value="F:hydrolase activity"/>
    <property type="evidence" value="ECO:0007669"/>
    <property type="project" value="UniProtKB-KW"/>
</dbReference>
<keyword evidence="2" id="KW-1133">Transmembrane helix</keyword>
<keyword evidence="2" id="KW-0472">Membrane</keyword>
<dbReference type="PANTHER" id="PTHR43798">
    <property type="entry name" value="MONOACYLGLYCEROL LIPASE"/>
    <property type="match status" value="1"/>
</dbReference>
<dbReference type="PANTHER" id="PTHR43798:SF31">
    <property type="entry name" value="AB HYDROLASE SUPERFAMILY PROTEIN YCLE"/>
    <property type="match status" value="1"/>
</dbReference>
<accession>A0A853C9Q3</accession>